<name>A0ABQ2PIX2_9NEIS</name>
<evidence type="ECO:0008006" key="4">
    <source>
        <dbReference type="Google" id="ProtNLM"/>
    </source>
</evidence>
<evidence type="ECO:0000313" key="3">
    <source>
        <dbReference type="Proteomes" id="UP000621859"/>
    </source>
</evidence>
<feature type="transmembrane region" description="Helical" evidence="1">
    <location>
        <begin position="253"/>
        <end position="270"/>
    </location>
</feature>
<feature type="transmembrane region" description="Helical" evidence="1">
    <location>
        <begin position="277"/>
        <end position="310"/>
    </location>
</feature>
<feature type="transmembrane region" description="Helical" evidence="1">
    <location>
        <begin position="29"/>
        <end position="53"/>
    </location>
</feature>
<dbReference type="EMBL" id="BMLY01000002">
    <property type="protein sequence ID" value="GGP25534.1"/>
    <property type="molecule type" value="Genomic_DNA"/>
</dbReference>
<sequence>MSQTELSNAAQEPVIAASSRTSIWRRPGISLWLLTCLFTALGLVLTILLFQIYTARPFVVPIFARLFFVEDWQALQLMAAVSVLAIVGIRYPLDKVITEVPLWLMRNLIAVSVLTGMLLAIGSHTVYQQHPFSMDEYAVLFQSQIFAKGHLSGSFPPTLIDRLIHPQLQNYFIMTNHQTGAVASAYWPGLALLMTPFTFVGMPWLINAVIGSFTVWTCARFAQALGSSEQVAGTAVLLLLASPVFWADNISLYAMPAILLFNMLFAWGLWTRTLRGALLAGVAGSIALSMANPVPHILFAICWLAWFAASTRSPKLIGAVILAYLPLSLLLCLGWPLYRLSMFHEVSAGQSAASNSSFSHYLQSLSSILSLPSVISLQSRLAATIKLWGWGVPGLMVLAVWGYRQGNQGYRLMAWAFGVTFLGYLLVPYDQGHGWGYRYVHYAFVALPMLAAIALHGPGETEARRQLQRLAGALVLGSVLMMLPLRLWQVHGVIAYDTAQLPAIPQQVQKSITFLRTDRGFYPQDLIQNDPFVLNNHVIMLSYGDDQDARLIQSLFPGSHLIGKTPGATLWQVP</sequence>
<gene>
    <name evidence="2" type="ORF">GCM10010971_13530</name>
</gene>
<evidence type="ECO:0000313" key="2">
    <source>
        <dbReference type="EMBL" id="GGP25534.1"/>
    </source>
</evidence>
<feature type="transmembrane region" description="Helical" evidence="1">
    <location>
        <begin position="73"/>
        <end position="93"/>
    </location>
</feature>
<keyword evidence="3" id="KW-1185">Reference proteome</keyword>
<keyword evidence="1" id="KW-0472">Membrane</keyword>
<keyword evidence="1" id="KW-0812">Transmembrane</keyword>
<keyword evidence="1" id="KW-1133">Transmembrane helix</keyword>
<feature type="transmembrane region" description="Helical" evidence="1">
    <location>
        <begin position="316"/>
        <end position="338"/>
    </location>
</feature>
<feature type="transmembrane region" description="Helical" evidence="1">
    <location>
        <begin position="105"/>
        <end position="127"/>
    </location>
</feature>
<proteinExistence type="predicted"/>
<feature type="transmembrane region" description="Helical" evidence="1">
    <location>
        <begin position="410"/>
        <end position="427"/>
    </location>
</feature>
<dbReference type="Proteomes" id="UP000621859">
    <property type="component" value="Unassembled WGS sequence"/>
</dbReference>
<accession>A0ABQ2PIX2</accession>
<feature type="transmembrane region" description="Helical" evidence="1">
    <location>
        <begin position="197"/>
        <end position="219"/>
    </location>
</feature>
<evidence type="ECO:0000256" key="1">
    <source>
        <dbReference type="SAM" id="Phobius"/>
    </source>
</evidence>
<organism evidence="2 3">
    <name type="scientific">Silvimonas amylolytica</name>
    <dbReference type="NCBI Taxonomy" id="449663"/>
    <lineage>
        <taxon>Bacteria</taxon>
        <taxon>Pseudomonadati</taxon>
        <taxon>Pseudomonadota</taxon>
        <taxon>Betaproteobacteria</taxon>
        <taxon>Neisseriales</taxon>
        <taxon>Chitinibacteraceae</taxon>
        <taxon>Silvimonas</taxon>
    </lineage>
</organism>
<reference evidence="3" key="1">
    <citation type="journal article" date="2019" name="Int. J. Syst. Evol. Microbiol.">
        <title>The Global Catalogue of Microorganisms (GCM) 10K type strain sequencing project: providing services to taxonomists for standard genome sequencing and annotation.</title>
        <authorList>
            <consortium name="The Broad Institute Genomics Platform"/>
            <consortium name="The Broad Institute Genome Sequencing Center for Infectious Disease"/>
            <person name="Wu L."/>
            <person name="Ma J."/>
        </authorList>
    </citation>
    <scope>NUCLEOTIDE SEQUENCE [LARGE SCALE GENOMIC DNA]</scope>
    <source>
        <strain evidence="3">CGMCC 1.8860</strain>
    </source>
</reference>
<comment type="caution">
    <text evidence="2">The sequence shown here is derived from an EMBL/GenBank/DDBJ whole genome shotgun (WGS) entry which is preliminary data.</text>
</comment>
<feature type="transmembrane region" description="Helical" evidence="1">
    <location>
        <begin position="439"/>
        <end position="458"/>
    </location>
</feature>
<feature type="transmembrane region" description="Helical" evidence="1">
    <location>
        <begin position="387"/>
        <end position="403"/>
    </location>
</feature>
<protein>
    <recommendedName>
        <fullName evidence="4">Dolichyl-phosphate-mannose-protein mannosyltransferase</fullName>
    </recommendedName>
</protein>
<dbReference type="RefSeq" id="WP_188690834.1">
    <property type="nucleotide sequence ID" value="NZ_BMLY01000002.1"/>
</dbReference>